<dbReference type="EMBL" id="JH159153">
    <property type="protein sequence ID" value="EGZ21466.1"/>
    <property type="molecule type" value="Genomic_DNA"/>
</dbReference>
<dbReference type="InterPro" id="IPR016024">
    <property type="entry name" value="ARM-type_fold"/>
</dbReference>
<feature type="compositionally biased region" description="Polar residues" evidence="1">
    <location>
        <begin position="926"/>
        <end position="941"/>
    </location>
</feature>
<feature type="region of interest" description="Disordered" evidence="1">
    <location>
        <begin position="926"/>
        <end position="945"/>
    </location>
</feature>
<accession>G4Z2N7</accession>
<dbReference type="GeneID" id="20641707"/>
<sequence length="2311" mass="252492">MANFQRDLKRLQCLSSVITNTRRRRGPSSIVSVVRLLLSWLQAVESSSAAAAASSSAVVGGALPPPSAAEAARAAELAQQQSPIDPVASWLVATSLRIIFRPPHTTLNVEISSTERAVIDELVAQTAARCFLAFQRAWQADEESQRRARAESSGTLFSYLTMRKAKPKSHSSPGPANALAVCLVCTTEAGIAWGHVLGLAVCLAPDVSRMKLQNEILARAAVWNATKPSTGSGDIAQHPYLKHLSNIRLGLAPSQAAPNATLSSRMSEAARWLRVVMSLLLKPHRSHVRSACAHLISQMLIRELYLLDRLELSVLYTSTGSDWSRCISDLHAAALRLTDCAKKKGRGRAQQHLEASAWSLRAVVLALAPGEIFTRYWNDDTLALLRLQQQLNQDSSAGGIATYNVLPSLELSFKYMMHRHFLLRDSGAAKTGAPSSSDCEGTINTTQAWVFFSLQRLRPQAPNCTATSSFTALKTIALPALVHVSRAIAAYNMPCTVQNHLRPLLSEPVRVGDPQMLIGLEALADLLSRNESDDKTRMSFRVNRSDLLASRQMIGELVGRVLLACSTQIGHKLLSEIPTTTKSRDKLQLGDDGDGDDEEHWKDPTQAVAVATFAAALGLMPPLYAHLGLSVEQKLRLLVRTSINAEPAVQRRAHDALLALIGPHSSHSGEPPPPGAGMVVRELTDHIMRMNANNPAAVSDAAGAIVILRLLSEVLDPSRAAMTRWEGPQDRYAALIQAEAVAVYLLARGDDNIEAEQLLRLTALDTLEAAHKARLACCEQPAIRSSVQLPLVDRPSVWTLFGDLDCDLTTAFFSFNPETPQDLQRDQSVDKHSTLRRLILDTTDRHSFRLSLCLARVFRSLARRAPDVIAYIWTDVVDKVAKLEPVLSVTPVPGDSVQLNQRELARWRNLALLATVSACPILQSPTRKTDLSSFSSENGSEPPSVAPSAMVATLVRQLACYLRSTNVGQRNAAVLALGHAGSVALPTLLEVLARLEGEVFTAPSSNGEPDASGGNAVTPNALQRMRSPRQAKLPKKKLLELQHVRTAQFSLQWAVGRCYRILLESRTRERDDEEELEPGGPMAERLRRAVSAFLAKMTTTFEDAAVSSSDLSEASDGSLSFNSSTLVLEENPVLLMVQLDFIALLRALLLHSNAAAKPVLQLPHDKLAALLLSWCGSFDKDLAGAAVSGYLRSGFVAPEAGCELYSHWMKQCDVHTARDGKLVFPWIWIDSQHILVGTGGSASEAYLASRSVAQYFICHRAFSTLAELLRSSLKSADGTGTWDGDSVATWLDACFSVDGVMFPHFNDLHRLARRALHVLLELPPGSARFNHVVKRCLEKTTYPFSSADKSAVRVARQYLEALGASNEVMSFFQSLLLRLQERHGDTKDGEESYLAVRLLHVLLLHVGVQLDDKLVHQHRQVALDMVAALVCEPDASCDDDESAATRWGLQGYYSPNLEGLVAGRLQVSVSALLASRFSVLSLRVSLAVLRSMPANTPQVGDDVAQQRQMLAAVLPWLAEVPLWTPNEPSNRSAELLDLLFGLTTAYGGSCGEQLDHIWLTLAFASTRGDDTNLGEIVNFLFRQQRKSQLPSETAKTVMWWLCRWQDAALDVLRLLLLQIPLMASKEPDPSEVATALDELTALVTLASDTSCHLLQSGANTSNADVRALAVHLVHIALMTLFALLESDNIDETASNSITQHCHVLLHSVLPLLEAPRGLLAAALALIKSSTSRINADKRSKQPSSRVQLEEFLEALRALAVCLSATETQIWSELCVQEIAMTISLETSPTSESLGTLRRPSPPHEVCIRFALVAYTQLSPRFQGDILLSVLTLLRQTLTAGVEDNRLSRSLSLARECLALLAMLIRSMPVSRLVLYPQVFWVALALLTHCRQQRDNAPSSGHSLHDGALEVLATLWDRTPFSTHPVLQDVIRGTRPAQWESTTARNSVLMEIVRCVYTDEGVDSRERALEMLSKAVLLVPRDLLGVSVREYLVICTLALLPALVIPSTEPSNSRKEANLEYYARDDLVVLWQSAGAAEAYDLLVGLLQMPEFILSERINSRKLAATFMSIFVPALYSLEQEEDATEFDGLKLSLEVLVACLPQPAGSQSNEVAKLDSTGTDHNDERCNFVFVLLEELLRDILKRKQSTWRPVPELDAALARLLRSPKNERQWRASVRVLSWVAELAKMTGATGTSVSPLPIPSAARRSLPGGKSSEMITSLGRIAESEDDPGNHTAAGDASTLKKTPSTRALQRFASPRSRSSGSISRNSGGNNNHELPRIPEPSSTKKHQLSEQPGSEHELSSDGQPTADA</sequence>
<reference evidence="2 3" key="1">
    <citation type="journal article" date="2006" name="Science">
        <title>Phytophthora genome sequences uncover evolutionary origins and mechanisms of pathogenesis.</title>
        <authorList>
            <person name="Tyler B.M."/>
            <person name="Tripathy S."/>
            <person name="Zhang X."/>
            <person name="Dehal P."/>
            <person name="Jiang R.H."/>
            <person name="Aerts A."/>
            <person name="Arredondo F.D."/>
            <person name="Baxter L."/>
            <person name="Bensasson D."/>
            <person name="Beynon J.L."/>
            <person name="Chapman J."/>
            <person name="Damasceno C.M."/>
            <person name="Dorrance A.E."/>
            <person name="Dou D."/>
            <person name="Dickerman A.W."/>
            <person name="Dubchak I.L."/>
            <person name="Garbelotto M."/>
            <person name="Gijzen M."/>
            <person name="Gordon S.G."/>
            <person name="Govers F."/>
            <person name="Grunwald N.J."/>
            <person name="Huang W."/>
            <person name="Ivors K.L."/>
            <person name="Jones R.W."/>
            <person name="Kamoun S."/>
            <person name="Krampis K."/>
            <person name="Lamour K.H."/>
            <person name="Lee M.K."/>
            <person name="McDonald W.H."/>
            <person name="Medina M."/>
            <person name="Meijer H.J."/>
            <person name="Nordberg E.K."/>
            <person name="Maclean D.J."/>
            <person name="Ospina-Giraldo M.D."/>
            <person name="Morris P.F."/>
            <person name="Phuntumart V."/>
            <person name="Putnam N.H."/>
            <person name="Rash S."/>
            <person name="Rose J.K."/>
            <person name="Sakihama Y."/>
            <person name="Salamov A.A."/>
            <person name="Savidor A."/>
            <person name="Scheuring C.F."/>
            <person name="Smith B.M."/>
            <person name="Sobral B.W."/>
            <person name="Terry A."/>
            <person name="Torto-Alalibo T.A."/>
            <person name="Win J."/>
            <person name="Xu Z."/>
            <person name="Zhang H."/>
            <person name="Grigoriev I.V."/>
            <person name="Rokhsar D.S."/>
            <person name="Boore J.L."/>
        </authorList>
    </citation>
    <scope>NUCLEOTIDE SEQUENCE [LARGE SCALE GENOMIC DNA]</scope>
    <source>
        <strain evidence="2 3">P6497</strain>
    </source>
</reference>
<evidence type="ECO:0000313" key="2">
    <source>
        <dbReference type="EMBL" id="EGZ21466.1"/>
    </source>
</evidence>
<dbReference type="PANTHER" id="PTHR12295:SF30">
    <property type="entry name" value="PROTEIN FURRY"/>
    <property type="match status" value="1"/>
</dbReference>
<dbReference type="Proteomes" id="UP000002640">
    <property type="component" value="Unassembled WGS sequence"/>
</dbReference>
<name>G4Z2N7_PHYSP</name>
<keyword evidence="3" id="KW-1185">Reference proteome</keyword>
<dbReference type="RefSeq" id="XP_009524183.1">
    <property type="nucleotide sequence ID" value="XM_009525888.1"/>
</dbReference>
<dbReference type="InParanoid" id="G4Z2N7"/>
<dbReference type="STRING" id="1094619.G4Z2N7"/>
<feature type="region of interest" description="Disordered" evidence="1">
    <location>
        <begin position="1003"/>
        <end position="1029"/>
    </location>
</feature>
<evidence type="ECO:0000313" key="3">
    <source>
        <dbReference type="Proteomes" id="UP000002640"/>
    </source>
</evidence>
<dbReference type="OMA" id="CRWQDAA"/>
<dbReference type="GO" id="GO:0030427">
    <property type="term" value="C:site of polarized growth"/>
    <property type="evidence" value="ECO:0007669"/>
    <property type="project" value="TreeGrafter"/>
</dbReference>
<proteinExistence type="predicted"/>
<feature type="region of interest" description="Disordered" evidence="1">
    <location>
        <begin position="2191"/>
        <end position="2311"/>
    </location>
</feature>
<evidence type="ECO:0000256" key="1">
    <source>
        <dbReference type="SAM" id="MobiDB-lite"/>
    </source>
</evidence>
<dbReference type="SUPFAM" id="SSF48371">
    <property type="entry name" value="ARM repeat"/>
    <property type="match status" value="1"/>
</dbReference>
<dbReference type="InterPro" id="IPR039867">
    <property type="entry name" value="Furry/Tao3/Mor2"/>
</dbReference>
<gene>
    <name evidence="2" type="ORF">PHYSODRAFT_299186</name>
</gene>
<dbReference type="KEGG" id="psoj:PHYSODRAFT_299186"/>
<feature type="compositionally biased region" description="Low complexity" evidence="1">
    <location>
        <begin position="2256"/>
        <end position="2274"/>
    </location>
</feature>
<dbReference type="GO" id="GO:0005938">
    <property type="term" value="C:cell cortex"/>
    <property type="evidence" value="ECO:0007669"/>
    <property type="project" value="TreeGrafter"/>
</dbReference>
<dbReference type="GO" id="GO:0000902">
    <property type="term" value="P:cell morphogenesis"/>
    <property type="evidence" value="ECO:0007669"/>
    <property type="project" value="InterPro"/>
</dbReference>
<protein>
    <submittedName>
        <fullName evidence="2">Uncharacterized protein</fullName>
    </submittedName>
</protein>
<organism evidence="2 3">
    <name type="scientific">Phytophthora sojae (strain P6497)</name>
    <name type="common">Soybean stem and root rot agent</name>
    <name type="synonym">Phytophthora megasperma f. sp. glycines</name>
    <dbReference type="NCBI Taxonomy" id="1094619"/>
    <lineage>
        <taxon>Eukaryota</taxon>
        <taxon>Sar</taxon>
        <taxon>Stramenopiles</taxon>
        <taxon>Oomycota</taxon>
        <taxon>Peronosporomycetes</taxon>
        <taxon>Peronosporales</taxon>
        <taxon>Peronosporaceae</taxon>
        <taxon>Phytophthora</taxon>
    </lineage>
</organism>
<dbReference type="PANTHER" id="PTHR12295">
    <property type="entry name" value="FURRY-RELATED"/>
    <property type="match status" value="1"/>
</dbReference>